<dbReference type="EMBL" id="HBUF01157257">
    <property type="protein sequence ID" value="CAG6649382.1"/>
    <property type="molecule type" value="Transcribed_RNA"/>
</dbReference>
<proteinExistence type="predicted"/>
<evidence type="ECO:0000313" key="1">
    <source>
        <dbReference type="EMBL" id="CAG6649382.1"/>
    </source>
</evidence>
<sequence length="122" mass="14367">MQYLSEFMSGKRRLLIIIKMSNLCQKKVILKTGFLLSELSITVRNYPFHLSLRNVNVKKDLEISLPSGSTLIDRTVDVIKQEPQEQGLVLVNYLDELRHICPKMSRKLFFSFSHKRDRTRER</sequence>
<dbReference type="AlphaFoldDB" id="A0A8D8W704"/>
<protein>
    <submittedName>
        <fullName evidence="1">Uncharacterized protein</fullName>
    </submittedName>
</protein>
<organism evidence="1">
    <name type="scientific">Cacopsylla melanoneura</name>
    <dbReference type="NCBI Taxonomy" id="428564"/>
    <lineage>
        <taxon>Eukaryota</taxon>
        <taxon>Metazoa</taxon>
        <taxon>Ecdysozoa</taxon>
        <taxon>Arthropoda</taxon>
        <taxon>Hexapoda</taxon>
        <taxon>Insecta</taxon>
        <taxon>Pterygota</taxon>
        <taxon>Neoptera</taxon>
        <taxon>Paraneoptera</taxon>
        <taxon>Hemiptera</taxon>
        <taxon>Sternorrhyncha</taxon>
        <taxon>Psylloidea</taxon>
        <taxon>Psyllidae</taxon>
        <taxon>Psyllinae</taxon>
        <taxon>Cacopsylla</taxon>
    </lineage>
</organism>
<name>A0A8D8W704_9HEMI</name>
<reference evidence="1" key="1">
    <citation type="submission" date="2021-05" db="EMBL/GenBank/DDBJ databases">
        <authorList>
            <person name="Alioto T."/>
            <person name="Alioto T."/>
            <person name="Gomez Garrido J."/>
        </authorList>
    </citation>
    <scope>NUCLEOTIDE SEQUENCE</scope>
</reference>
<accession>A0A8D8W704</accession>